<sequence>QWTWVWEADIQSSCNRMMDDVDEWKAAKVKGCKLSIAEFVHHKYKRSTGATAGASGRCFLEAFHSSLYLFGLGGLVTVELWNAYAQASKKDFSEGVTTGEQVEFYRFACS</sequence>
<proteinExistence type="predicted"/>
<dbReference type="KEGG" id="psoj:PHYSODRAFT_528736"/>
<name>G5AB35_PHYSP</name>
<gene>
    <name evidence="1" type="ORF">PHYSODRAFT_528736</name>
</gene>
<evidence type="ECO:0000313" key="2">
    <source>
        <dbReference type="Proteomes" id="UP000002640"/>
    </source>
</evidence>
<dbReference type="GeneID" id="20661273"/>
<evidence type="ECO:0000313" key="1">
    <source>
        <dbReference type="EMBL" id="EGZ07180.1"/>
    </source>
</evidence>
<dbReference type="AlphaFoldDB" id="G5AB35"/>
<accession>G5AB35</accession>
<feature type="non-terminal residue" evidence="1">
    <location>
        <position position="1"/>
    </location>
</feature>
<dbReference type="RefSeq" id="XP_009536746.1">
    <property type="nucleotide sequence ID" value="XM_009538451.1"/>
</dbReference>
<dbReference type="EMBL" id="JH159162">
    <property type="protein sequence ID" value="EGZ07180.1"/>
    <property type="molecule type" value="Genomic_DNA"/>
</dbReference>
<keyword evidence="2" id="KW-1185">Reference proteome</keyword>
<dbReference type="InParanoid" id="G5AB35"/>
<reference evidence="1 2" key="1">
    <citation type="journal article" date="2006" name="Science">
        <title>Phytophthora genome sequences uncover evolutionary origins and mechanisms of pathogenesis.</title>
        <authorList>
            <person name="Tyler B.M."/>
            <person name="Tripathy S."/>
            <person name="Zhang X."/>
            <person name="Dehal P."/>
            <person name="Jiang R.H."/>
            <person name="Aerts A."/>
            <person name="Arredondo F.D."/>
            <person name="Baxter L."/>
            <person name="Bensasson D."/>
            <person name="Beynon J.L."/>
            <person name="Chapman J."/>
            <person name="Damasceno C.M."/>
            <person name="Dorrance A.E."/>
            <person name="Dou D."/>
            <person name="Dickerman A.W."/>
            <person name="Dubchak I.L."/>
            <person name="Garbelotto M."/>
            <person name="Gijzen M."/>
            <person name="Gordon S.G."/>
            <person name="Govers F."/>
            <person name="Grunwald N.J."/>
            <person name="Huang W."/>
            <person name="Ivors K.L."/>
            <person name="Jones R.W."/>
            <person name="Kamoun S."/>
            <person name="Krampis K."/>
            <person name="Lamour K.H."/>
            <person name="Lee M.K."/>
            <person name="McDonald W.H."/>
            <person name="Medina M."/>
            <person name="Meijer H.J."/>
            <person name="Nordberg E.K."/>
            <person name="Maclean D.J."/>
            <person name="Ospina-Giraldo M.D."/>
            <person name="Morris P.F."/>
            <person name="Phuntumart V."/>
            <person name="Putnam N.H."/>
            <person name="Rash S."/>
            <person name="Rose J.K."/>
            <person name="Sakihama Y."/>
            <person name="Salamov A.A."/>
            <person name="Savidor A."/>
            <person name="Scheuring C.F."/>
            <person name="Smith B.M."/>
            <person name="Sobral B.W."/>
            <person name="Terry A."/>
            <person name="Torto-Alalibo T.A."/>
            <person name="Win J."/>
            <person name="Xu Z."/>
            <person name="Zhang H."/>
            <person name="Grigoriev I.V."/>
            <person name="Rokhsar D.S."/>
            <person name="Boore J.L."/>
        </authorList>
    </citation>
    <scope>NUCLEOTIDE SEQUENCE [LARGE SCALE GENOMIC DNA]</scope>
    <source>
        <strain evidence="1 2">P6497</strain>
    </source>
</reference>
<protein>
    <submittedName>
        <fullName evidence="1">Uncharacterized protein</fullName>
    </submittedName>
</protein>
<organism evidence="1 2">
    <name type="scientific">Phytophthora sojae (strain P6497)</name>
    <name type="common">Soybean stem and root rot agent</name>
    <name type="synonym">Phytophthora megasperma f. sp. glycines</name>
    <dbReference type="NCBI Taxonomy" id="1094619"/>
    <lineage>
        <taxon>Eukaryota</taxon>
        <taxon>Sar</taxon>
        <taxon>Stramenopiles</taxon>
        <taxon>Oomycota</taxon>
        <taxon>Peronosporomycetes</taxon>
        <taxon>Peronosporales</taxon>
        <taxon>Peronosporaceae</taxon>
        <taxon>Phytophthora</taxon>
    </lineage>
</organism>
<dbReference type="Proteomes" id="UP000002640">
    <property type="component" value="Unassembled WGS sequence"/>
</dbReference>